<reference evidence="3" key="1">
    <citation type="submission" date="2021-02" db="EMBL/GenBank/DDBJ databases">
        <authorList>
            <person name="Dougan E. K."/>
            <person name="Rhodes N."/>
            <person name="Thang M."/>
            <person name="Chan C."/>
        </authorList>
    </citation>
    <scope>NUCLEOTIDE SEQUENCE</scope>
</reference>
<name>A0A813JMS3_POLGL</name>
<dbReference type="Proteomes" id="UP000654075">
    <property type="component" value="Unassembled WGS sequence"/>
</dbReference>
<dbReference type="EMBL" id="CAJNNV010024221">
    <property type="protein sequence ID" value="CAE8608995.1"/>
    <property type="molecule type" value="Genomic_DNA"/>
</dbReference>
<feature type="region of interest" description="Disordered" evidence="1">
    <location>
        <begin position="115"/>
        <end position="136"/>
    </location>
</feature>
<gene>
    <name evidence="2" type="ORF">PGLA1383_LOCUS26828</name>
    <name evidence="3" type="ORF">PGLA2088_LOCUS23802</name>
</gene>
<evidence type="ECO:0000313" key="4">
    <source>
        <dbReference type="Proteomes" id="UP000626109"/>
    </source>
</evidence>
<comment type="caution">
    <text evidence="3">The sequence shown here is derived from an EMBL/GenBank/DDBJ whole genome shotgun (WGS) entry which is preliminary data.</text>
</comment>
<dbReference type="EMBL" id="CAJNNW010026271">
    <property type="protein sequence ID" value="CAE8684091.1"/>
    <property type="molecule type" value="Genomic_DNA"/>
</dbReference>
<dbReference type="Proteomes" id="UP000626109">
    <property type="component" value="Unassembled WGS sequence"/>
</dbReference>
<evidence type="ECO:0000313" key="5">
    <source>
        <dbReference type="Proteomes" id="UP000654075"/>
    </source>
</evidence>
<evidence type="ECO:0000313" key="3">
    <source>
        <dbReference type="EMBL" id="CAE8684091.1"/>
    </source>
</evidence>
<keyword evidence="5" id="KW-1185">Reference proteome</keyword>
<proteinExistence type="predicted"/>
<accession>A0A813JMS3</accession>
<protein>
    <submittedName>
        <fullName evidence="3">Uncharacterized protein</fullName>
    </submittedName>
</protein>
<feature type="compositionally biased region" description="Low complexity" evidence="1">
    <location>
        <begin position="28"/>
        <end position="58"/>
    </location>
</feature>
<evidence type="ECO:0000313" key="2">
    <source>
        <dbReference type="EMBL" id="CAE8608995.1"/>
    </source>
</evidence>
<feature type="region of interest" description="Disordered" evidence="1">
    <location>
        <begin position="28"/>
        <end position="71"/>
    </location>
</feature>
<evidence type="ECO:0000256" key="1">
    <source>
        <dbReference type="SAM" id="MobiDB-lite"/>
    </source>
</evidence>
<sequence length="136" mass="15641">MASCSSRASCKCRPQACMGQIAALRLIQQQQQHNKQQQQQQQQQQQHQQQQQRQQPQHSLTCRFSHKDKQSRLKLILQVCVSSRRAVTAASTEDGQGHVCPCFFIYNLHVLQEPDDKQGSQDARYDPISTDKEYTS</sequence>
<organism evidence="3 4">
    <name type="scientific">Polarella glacialis</name>
    <name type="common">Dinoflagellate</name>
    <dbReference type="NCBI Taxonomy" id="89957"/>
    <lineage>
        <taxon>Eukaryota</taxon>
        <taxon>Sar</taxon>
        <taxon>Alveolata</taxon>
        <taxon>Dinophyceae</taxon>
        <taxon>Suessiales</taxon>
        <taxon>Suessiaceae</taxon>
        <taxon>Polarella</taxon>
    </lineage>
</organism>
<dbReference type="AlphaFoldDB" id="A0A813JMS3"/>